<keyword evidence="2" id="KW-1185">Reference proteome</keyword>
<evidence type="ECO:0000313" key="2">
    <source>
        <dbReference type="Proteomes" id="UP000077266"/>
    </source>
</evidence>
<reference evidence="1 2" key="1">
    <citation type="journal article" date="2016" name="Mol. Biol. Evol.">
        <title>Comparative Genomics of Early-Diverging Mushroom-Forming Fungi Provides Insights into the Origins of Lignocellulose Decay Capabilities.</title>
        <authorList>
            <person name="Nagy L.G."/>
            <person name="Riley R."/>
            <person name="Tritt A."/>
            <person name="Adam C."/>
            <person name="Daum C."/>
            <person name="Floudas D."/>
            <person name="Sun H."/>
            <person name="Yadav J.S."/>
            <person name="Pangilinan J."/>
            <person name="Larsson K.H."/>
            <person name="Matsuura K."/>
            <person name="Barry K."/>
            <person name="Labutti K."/>
            <person name="Kuo R."/>
            <person name="Ohm R.A."/>
            <person name="Bhattacharya S.S."/>
            <person name="Shirouzu T."/>
            <person name="Yoshinaga Y."/>
            <person name="Martin F.M."/>
            <person name="Grigoriev I.V."/>
            <person name="Hibbett D.S."/>
        </authorList>
    </citation>
    <scope>NUCLEOTIDE SEQUENCE [LARGE SCALE GENOMIC DNA]</scope>
    <source>
        <strain evidence="1 2">HHB12029</strain>
    </source>
</reference>
<dbReference type="InParanoid" id="A0A165YYL1"/>
<dbReference type="Proteomes" id="UP000077266">
    <property type="component" value="Unassembled WGS sequence"/>
</dbReference>
<gene>
    <name evidence="1" type="ORF">EXIGLDRAFT_784678</name>
</gene>
<proteinExistence type="predicted"/>
<dbReference type="AlphaFoldDB" id="A0A165YYL1"/>
<sequence>MFLLVDPESKKGAFVKDHLNQPAAPTGTLLNTSHWAFLEQPDIVNAEIEKWLAVKVLKDMSQHCVRVDGTKAP</sequence>
<organism evidence="1 2">
    <name type="scientific">Exidia glandulosa HHB12029</name>
    <dbReference type="NCBI Taxonomy" id="1314781"/>
    <lineage>
        <taxon>Eukaryota</taxon>
        <taxon>Fungi</taxon>
        <taxon>Dikarya</taxon>
        <taxon>Basidiomycota</taxon>
        <taxon>Agaricomycotina</taxon>
        <taxon>Agaricomycetes</taxon>
        <taxon>Auriculariales</taxon>
        <taxon>Exidiaceae</taxon>
        <taxon>Exidia</taxon>
    </lineage>
</organism>
<protein>
    <submittedName>
        <fullName evidence="1">Uncharacterized protein</fullName>
    </submittedName>
</protein>
<evidence type="ECO:0000313" key="1">
    <source>
        <dbReference type="EMBL" id="KZV77859.1"/>
    </source>
</evidence>
<dbReference type="EMBL" id="KV427449">
    <property type="protein sequence ID" value="KZV77859.1"/>
    <property type="molecule type" value="Genomic_DNA"/>
</dbReference>
<accession>A0A165YYL1</accession>
<name>A0A165YYL1_EXIGL</name>